<dbReference type="Pfam" id="PF00503">
    <property type="entry name" value="G-alpha"/>
    <property type="match status" value="1"/>
</dbReference>
<protein>
    <submittedName>
        <fullName evidence="6">Guanine nucleotide-binding protein g(O) subunit alpha</fullName>
    </submittedName>
</protein>
<dbReference type="InterPro" id="IPR001019">
    <property type="entry name" value="Gprotein_alpha_su"/>
</dbReference>
<dbReference type="Proteomes" id="UP001150062">
    <property type="component" value="Unassembled WGS sequence"/>
</dbReference>
<comment type="caution">
    <text evidence="6">The sequence shown here is derived from an EMBL/GenBank/DDBJ whole genome shotgun (WGS) entry which is preliminary data.</text>
</comment>
<dbReference type="Gene3D" id="1.10.400.10">
    <property type="entry name" value="GI Alpha 1, domain 2-like"/>
    <property type="match status" value="1"/>
</dbReference>
<sequence>MGGRKSKKKKKQKQKNSLKNQGINDRIKQEQEKMENTVKILVLGTGESGKSTFVKQIQILYKAGFSKSNQKLYKTKIQRNLILHTKELINGLPILDLEFKGSKRDHAIKLLESKTQTCTHETPDIARIIKVLWGDDVLKSAFEQRSKLQIPDTHGYFLDALDRIVDEDYIPNNQDILNCRIPTTGVITMEFEVNERPWCVVDVGGQRSERRKWIHQFDDVDLIVYVVAISEFDQKLFEDESVNRTKESLDLFDSTVNNEYFHKTQCVLLLNKLDLFKSKITKERLQSTFPEYDGDGSVEDAKEFITNKFLKLGDNRHRKIKTQYTCANISQLLINENNFELSSVKIYSFKFIYDTLIDVCKIRILDESQTIEIQKR</sequence>
<evidence type="ECO:0000313" key="6">
    <source>
        <dbReference type="EMBL" id="KAJ6234154.1"/>
    </source>
</evidence>
<dbReference type="SMART" id="SM00275">
    <property type="entry name" value="G_alpha"/>
    <property type="match status" value="1"/>
</dbReference>
<evidence type="ECO:0000313" key="7">
    <source>
        <dbReference type="Proteomes" id="UP001150062"/>
    </source>
</evidence>
<dbReference type="PRINTS" id="PR00318">
    <property type="entry name" value="GPROTEINA"/>
</dbReference>
<name>A0ABQ8XPZ4_9EUKA</name>
<dbReference type="InterPro" id="IPR027417">
    <property type="entry name" value="P-loop_NTPase"/>
</dbReference>
<evidence type="ECO:0000256" key="5">
    <source>
        <dbReference type="SAM" id="MobiDB-lite"/>
    </source>
</evidence>
<evidence type="ECO:0000256" key="3">
    <source>
        <dbReference type="ARBA" id="ARBA00023134"/>
    </source>
</evidence>
<feature type="compositionally biased region" description="Basic residues" evidence="5">
    <location>
        <begin position="1"/>
        <end position="16"/>
    </location>
</feature>
<dbReference type="PROSITE" id="PS51882">
    <property type="entry name" value="G_ALPHA"/>
    <property type="match status" value="1"/>
</dbReference>
<keyword evidence="2" id="KW-0547">Nucleotide-binding</keyword>
<gene>
    <name evidence="6" type="ORF">M0813_03955</name>
</gene>
<dbReference type="PANTHER" id="PTHR10218">
    <property type="entry name" value="GTP-BINDING PROTEIN ALPHA SUBUNIT"/>
    <property type="match status" value="1"/>
</dbReference>
<dbReference type="PANTHER" id="PTHR10218:SF302">
    <property type="entry name" value="GUANINE NUCLEOTIDE-BINDING PROTEIN ALPHA-5 SUBUNIT"/>
    <property type="match status" value="1"/>
</dbReference>
<feature type="region of interest" description="Disordered" evidence="5">
    <location>
        <begin position="1"/>
        <end position="29"/>
    </location>
</feature>
<evidence type="ECO:0000256" key="4">
    <source>
        <dbReference type="ARBA" id="ARBA00023224"/>
    </source>
</evidence>
<keyword evidence="7" id="KW-1185">Reference proteome</keyword>
<keyword evidence="1" id="KW-0479">Metal-binding</keyword>
<evidence type="ECO:0000256" key="1">
    <source>
        <dbReference type="ARBA" id="ARBA00022723"/>
    </source>
</evidence>
<accession>A0ABQ8XPZ4</accession>
<dbReference type="InterPro" id="IPR011025">
    <property type="entry name" value="GproteinA_insert"/>
</dbReference>
<dbReference type="SUPFAM" id="SSF52540">
    <property type="entry name" value="P-loop containing nucleoside triphosphate hydrolases"/>
    <property type="match status" value="1"/>
</dbReference>
<keyword evidence="4" id="KW-0807">Transducer</keyword>
<organism evidence="6 7">
    <name type="scientific">Anaeramoeba flamelloides</name>
    <dbReference type="NCBI Taxonomy" id="1746091"/>
    <lineage>
        <taxon>Eukaryota</taxon>
        <taxon>Metamonada</taxon>
        <taxon>Anaeramoebidae</taxon>
        <taxon>Anaeramoeba</taxon>
    </lineage>
</organism>
<dbReference type="SUPFAM" id="SSF47895">
    <property type="entry name" value="Transducin (alpha subunit), insertion domain"/>
    <property type="match status" value="1"/>
</dbReference>
<dbReference type="CDD" id="cd00066">
    <property type="entry name" value="G-alpha"/>
    <property type="match status" value="1"/>
</dbReference>
<reference evidence="6" key="1">
    <citation type="submission" date="2022-08" db="EMBL/GenBank/DDBJ databases">
        <title>Novel sulfate-reducing endosymbionts in the free-living metamonad Anaeramoeba.</title>
        <authorList>
            <person name="Jerlstrom-Hultqvist J."/>
            <person name="Cepicka I."/>
            <person name="Gallot-Lavallee L."/>
            <person name="Salas-Leiva D."/>
            <person name="Curtis B.A."/>
            <person name="Zahonova K."/>
            <person name="Pipaliya S."/>
            <person name="Dacks J."/>
            <person name="Roger A.J."/>
        </authorList>
    </citation>
    <scope>NUCLEOTIDE SEQUENCE</scope>
    <source>
        <strain evidence="6">Schooner1</strain>
    </source>
</reference>
<keyword evidence="3" id="KW-0342">GTP-binding</keyword>
<evidence type="ECO:0000256" key="2">
    <source>
        <dbReference type="ARBA" id="ARBA00022741"/>
    </source>
</evidence>
<dbReference type="EMBL" id="JAOAOG010000271">
    <property type="protein sequence ID" value="KAJ6234154.1"/>
    <property type="molecule type" value="Genomic_DNA"/>
</dbReference>
<dbReference type="Gene3D" id="3.40.50.300">
    <property type="entry name" value="P-loop containing nucleotide triphosphate hydrolases"/>
    <property type="match status" value="1"/>
</dbReference>
<proteinExistence type="predicted"/>